<dbReference type="InterPro" id="IPR020845">
    <property type="entry name" value="AMP-binding_CS"/>
</dbReference>
<feature type="domain" description="AMP-binding enzyme C-terminal" evidence="2">
    <location>
        <begin position="483"/>
        <end position="563"/>
    </location>
</feature>
<dbReference type="InterPro" id="IPR042099">
    <property type="entry name" value="ANL_N_sf"/>
</dbReference>
<dbReference type="GO" id="GO:0016877">
    <property type="term" value="F:ligase activity, forming carbon-sulfur bonds"/>
    <property type="evidence" value="ECO:0007669"/>
    <property type="project" value="UniProtKB-ARBA"/>
</dbReference>
<dbReference type="InterPro" id="IPR050237">
    <property type="entry name" value="ATP-dep_AMP-bd_enzyme"/>
</dbReference>
<protein>
    <submittedName>
        <fullName evidence="3">Acyl-CoA synthetase</fullName>
    </submittedName>
</protein>
<name>A0A2A6ZE19_9FIRM</name>
<dbReference type="InterPro" id="IPR025110">
    <property type="entry name" value="AMP-bd_C"/>
</dbReference>
<dbReference type="InterPro" id="IPR000873">
    <property type="entry name" value="AMP-dep_synth/lig_dom"/>
</dbReference>
<dbReference type="EMBL" id="NMTQ01000011">
    <property type="protein sequence ID" value="PDX59554.1"/>
    <property type="molecule type" value="Genomic_DNA"/>
</dbReference>
<dbReference type="PROSITE" id="PS00455">
    <property type="entry name" value="AMP_BINDING"/>
    <property type="match status" value="1"/>
</dbReference>
<dbReference type="Proteomes" id="UP000220752">
    <property type="component" value="Unassembled WGS sequence"/>
</dbReference>
<sequence length="578" mass="65111">MTTEQREPLYASTAKPWLKYYDQKYIDMPLPKCSAFEFLCHQNKNHLSETALEYYGRKFTFADLFVNVKKTAAAFRALGVKKGDIITVVSVMTPEVIYAFYAVDMIGATLNLVDPRYSVEGIHEYIEEVDSRLLICLNVTYERCHKAEKRTNVERVLVISPADSLPLHLAVGYKLTNPDKNRYKSNVIHWKDFIAQGKDQSMNAEPYDPQHACVVVHTGGTTGSPKGVMLTDDSFNSLAHEFIAQSNLFCRGQKLMNVMPPFIAYGYACGVHMPLVMGLHVVIIPNLDPDKLGTLIWKHKPEHMFGVPAHYQQMAASPLLKKKKDLSFIRNYAAGGDSLPLGAELTVNEFLKAHNVEYPLAKGYGMTEVASAATVAAGNVTKPGSVGIPMLNTVVSIFEPGTETELPIGERGEICICTPTVMKGYYNKPEETDMILRRHADGQIWAHTGDVGYMDEDGFVYLDSRIKRMIIRHDGFKVFPSMIENVISRHPAVHQCSVVGCTDKDHVQGRLPFVYVVLDPEADKKKRQIVRELRQLCKEELPEYVQPVGYKFISEMPFTPVGKVDYRKLEEEITPRDY</sequence>
<evidence type="ECO:0000313" key="3">
    <source>
        <dbReference type="EMBL" id="PDX59554.1"/>
    </source>
</evidence>
<keyword evidence="4" id="KW-1185">Reference proteome</keyword>
<dbReference type="Gene3D" id="3.40.50.12780">
    <property type="entry name" value="N-terminal domain of ligase-like"/>
    <property type="match status" value="1"/>
</dbReference>
<dbReference type="PANTHER" id="PTHR43767">
    <property type="entry name" value="LONG-CHAIN-FATTY-ACID--COA LIGASE"/>
    <property type="match status" value="1"/>
</dbReference>
<organism evidence="3 4">
    <name type="scientific">Faecalibacterium langellae</name>
    <dbReference type="NCBI Taxonomy" id="3435293"/>
    <lineage>
        <taxon>Bacteria</taxon>
        <taxon>Bacillati</taxon>
        <taxon>Bacillota</taxon>
        <taxon>Clostridia</taxon>
        <taxon>Eubacteriales</taxon>
        <taxon>Oscillospiraceae</taxon>
        <taxon>Faecalibacterium</taxon>
    </lineage>
</organism>
<gene>
    <name evidence="3" type="ORF">CGS46_01215</name>
</gene>
<reference evidence="3 4" key="1">
    <citation type="journal article" date="2017" name="Front. Microbiol.">
        <title>New Insights into the Diversity of the Genus Faecalibacterium.</title>
        <authorList>
            <person name="Benevides L."/>
            <person name="Burman S."/>
            <person name="Martin R."/>
            <person name="Robert V."/>
            <person name="Thomas M."/>
            <person name="Miquel S."/>
            <person name="Chain F."/>
            <person name="Sokol H."/>
            <person name="Bermudez-Humaran L.G."/>
            <person name="Morrison M."/>
            <person name="Langella P."/>
            <person name="Azevedo V.A."/>
            <person name="Chatel J.M."/>
            <person name="Soares S."/>
        </authorList>
    </citation>
    <scope>NUCLEOTIDE SEQUENCE [LARGE SCALE GENOMIC DNA]</scope>
    <source>
        <strain evidence="4">CNCM I-4540</strain>
    </source>
</reference>
<dbReference type="PANTHER" id="PTHR43767:SF10">
    <property type="entry name" value="SURFACTIN SYNTHASE SUBUNIT 1"/>
    <property type="match status" value="1"/>
</dbReference>
<dbReference type="Pfam" id="PF13193">
    <property type="entry name" value="AMP-binding_C"/>
    <property type="match status" value="1"/>
</dbReference>
<evidence type="ECO:0000259" key="1">
    <source>
        <dbReference type="Pfam" id="PF00501"/>
    </source>
</evidence>
<dbReference type="Gene3D" id="3.30.300.30">
    <property type="match status" value="1"/>
</dbReference>
<dbReference type="Pfam" id="PF00501">
    <property type="entry name" value="AMP-binding"/>
    <property type="match status" value="1"/>
</dbReference>
<dbReference type="SUPFAM" id="SSF56801">
    <property type="entry name" value="Acetyl-CoA synthetase-like"/>
    <property type="match status" value="1"/>
</dbReference>
<evidence type="ECO:0000313" key="4">
    <source>
        <dbReference type="Proteomes" id="UP000220752"/>
    </source>
</evidence>
<evidence type="ECO:0000259" key="2">
    <source>
        <dbReference type="Pfam" id="PF13193"/>
    </source>
</evidence>
<accession>A0A2A6ZE19</accession>
<dbReference type="InterPro" id="IPR045851">
    <property type="entry name" value="AMP-bd_C_sf"/>
</dbReference>
<proteinExistence type="predicted"/>
<comment type="caution">
    <text evidence="3">The sequence shown here is derived from an EMBL/GenBank/DDBJ whole genome shotgun (WGS) entry which is preliminary data.</text>
</comment>
<dbReference type="AlphaFoldDB" id="A0A2A6ZE19"/>
<feature type="domain" description="AMP-dependent synthetase/ligase" evidence="1">
    <location>
        <begin position="41"/>
        <end position="426"/>
    </location>
</feature>